<organism evidence="2 3">
    <name type="scientific">Monoraphidium neglectum</name>
    <dbReference type="NCBI Taxonomy" id="145388"/>
    <lineage>
        <taxon>Eukaryota</taxon>
        <taxon>Viridiplantae</taxon>
        <taxon>Chlorophyta</taxon>
        <taxon>core chlorophytes</taxon>
        <taxon>Chlorophyceae</taxon>
        <taxon>CS clade</taxon>
        <taxon>Sphaeropleales</taxon>
        <taxon>Selenastraceae</taxon>
        <taxon>Monoraphidium</taxon>
    </lineage>
</organism>
<evidence type="ECO:0000313" key="2">
    <source>
        <dbReference type="EMBL" id="KIZ01925.1"/>
    </source>
</evidence>
<gene>
    <name evidence="2" type="ORF">MNEG_6037</name>
</gene>
<evidence type="ECO:0000259" key="1">
    <source>
        <dbReference type="SMART" id="SM00849"/>
    </source>
</evidence>
<feature type="domain" description="Metallo-beta-lactamase" evidence="1">
    <location>
        <begin position="95"/>
        <end position="270"/>
    </location>
</feature>
<evidence type="ECO:0000313" key="3">
    <source>
        <dbReference type="Proteomes" id="UP000054498"/>
    </source>
</evidence>
<reference evidence="2 3" key="1">
    <citation type="journal article" date="2013" name="BMC Genomics">
        <title>Reconstruction of the lipid metabolism for the microalga Monoraphidium neglectum from its genome sequence reveals characteristics suitable for biofuel production.</title>
        <authorList>
            <person name="Bogen C."/>
            <person name="Al-Dilaimi A."/>
            <person name="Albersmeier A."/>
            <person name="Wichmann J."/>
            <person name="Grundmann M."/>
            <person name="Rupp O."/>
            <person name="Lauersen K.J."/>
            <person name="Blifernez-Klassen O."/>
            <person name="Kalinowski J."/>
            <person name="Goesmann A."/>
            <person name="Mussgnug J.H."/>
            <person name="Kruse O."/>
        </authorList>
    </citation>
    <scope>NUCLEOTIDE SEQUENCE [LARGE SCALE GENOMIC DNA]</scope>
    <source>
        <strain evidence="2 3">SAG 48.87</strain>
    </source>
</reference>
<dbReference type="InterPro" id="IPR001279">
    <property type="entry name" value="Metallo-B-lactamas"/>
</dbReference>
<dbReference type="STRING" id="145388.A0A0D2MFL4"/>
<dbReference type="AlphaFoldDB" id="A0A0D2MFL4"/>
<dbReference type="GeneID" id="25738913"/>
<dbReference type="PANTHER" id="PTHR42773:SF1">
    <property type="entry name" value="METALLO-BETA-LACTAMASE FAMILY PROTEIN"/>
    <property type="match status" value="1"/>
</dbReference>
<accession>A0A0D2MFL4</accession>
<dbReference type="SMART" id="SM00849">
    <property type="entry name" value="Lactamase_B"/>
    <property type="match status" value="1"/>
</dbReference>
<dbReference type="OrthoDB" id="17458at2759"/>
<dbReference type="InterPro" id="IPR036866">
    <property type="entry name" value="RibonucZ/Hydroxyglut_hydro"/>
</dbReference>
<dbReference type="Pfam" id="PF13370">
    <property type="entry name" value="Fer4_13"/>
    <property type="match status" value="1"/>
</dbReference>
<dbReference type="EMBL" id="KK101167">
    <property type="protein sequence ID" value="KIZ01925.1"/>
    <property type="molecule type" value="Genomic_DNA"/>
</dbReference>
<dbReference type="SUPFAM" id="SSF56281">
    <property type="entry name" value="Metallo-hydrolase/oxidoreductase"/>
    <property type="match status" value="1"/>
</dbReference>
<dbReference type="Gene3D" id="3.60.15.10">
    <property type="entry name" value="Ribonuclease Z/Hydroxyacylglutathione hydrolase-like"/>
    <property type="match status" value="1"/>
</dbReference>
<dbReference type="RefSeq" id="XP_013900944.1">
    <property type="nucleotide sequence ID" value="XM_014045490.1"/>
</dbReference>
<dbReference type="CDD" id="cd07727">
    <property type="entry name" value="YmaE-like_MBL-fold"/>
    <property type="match status" value="1"/>
</dbReference>
<dbReference type="PANTHER" id="PTHR42773">
    <property type="entry name" value="METALLO-BETA-LACTAMASE-RELATED"/>
    <property type="match status" value="1"/>
</dbReference>
<dbReference type="Proteomes" id="UP000054498">
    <property type="component" value="Unassembled WGS sequence"/>
</dbReference>
<keyword evidence="3" id="KW-1185">Reference proteome</keyword>
<name>A0A0D2MFL4_9CHLO</name>
<sequence length="299" mass="33197">MSCRCLAWNPQTCRWVAPDTFSAVGLQAAVTEQPKTPEQRQAALQALYSCPVFSIHVRQRDGSEIKAAQKSLPRPWLTEAPGVYHCGWHSEASFGGAGWLLTRPGGRGNVLVDAPRFNPALAKGIEELGGIEYIFLTHKDDVADHAKWAKHFGAKRIIHQNETTDHQGTKECEIQITGEGPTWAFPDGDDDLTLIATPGHTEHHVVLHSKRHKALFSGDHLSGAEYADSHWKMNSELFIFTEANWYSVPEQLRSVQKLLDYDWLHVLPGHGVPARVADAAERLRSVSELLERHAAVAQA</sequence>
<dbReference type="KEGG" id="mng:MNEG_6037"/>
<proteinExistence type="predicted"/>
<dbReference type="Pfam" id="PF00753">
    <property type="entry name" value="Lactamase_B"/>
    <property type="match status" value="1"/>
</dbReference>
<protein>
    <recommendedName>
        <fullName evidence="1">Metallo-beta-lactamase domain-containing protein</fullName>
    </recommendedName>
</protein>